<feature type="domain" description="EF-hand" evidence="4">
    <location>
        <begin position="15"/>
        <end position="50"/>
    </location>
</feature>
<sequence length="247" mass="27955">MSNNGEGNHVDLSEQEINELKEAFMLFDKDGSGEIDEGELKTVMNDCMGMKMTDEEVKLMLEEIDTNHNGLIDFNEFLVMMGNNWSGTADTEEDVISAFHAFDTDGSGSISTEEFRFFFSKLNWNLSDEDIDEMIAEIDQNGDGSIDYKEFAEMIFHGEYQTAYTVKHADVSNQQLYSHRSLISRQQSMLVARERQSTGLDTIVPEEESVRTERTLGHDPDTARTVPDSPLDREAWSVHSGDNSSQH</sequence>
<accession>A0ABQ9XWJ3</accession>
<dbReference type="PANTHER" id="PTHR23048:SF0">
    <property type="entry name" value="CALMODULIN LIKE 3"/>
    <property type="match status" value="1"/>
</dbReference>
<dbReference type="InterPro" id="IPR018247">
    <property type="entry name" value="EF_Hand_1_Ca_BS"/>
</dbReference>
<feature type="domain" description="EF-hand" evidence="4">
    <location>
        <begin position="90"/>
        <end position="125"/>
    </location>
</feature>
<feature type="domain" description="EF-hand" evidence="4">
    <location>
        <begin position="52"/>
        <end position="87"/>
    </location>
</feature>
<organism evidence="5 6">
    <name type="scientific">Blattamonas nauphoetae</name>
    <dbReference type="NCBI Taxonomy" id="2049346"/>
    <lineage>
        <taxon>Eukaryota</taxon>
        <taxon>Metamonada</taxon>
        <taxon>Preaxostyla</taxon>
        <taxon>Oxymonadida</taxon>
        <taxon>Blattamonas</taxon>
    </lineage>
</organism>
<dbReference type="InterPro" id="IPR050230">
    <property type="entry name" value="CALM/Myosin/TropC-like"/>
</dbReference>
<keyword evidence="6" id="KW-1185">Reference proteome</keyword>
<keyword evidence="2" id="KW-0106">Calcium</keyword>
<evidence type="ECO:0000256" key="1">
    <source>
        <dbReference type="ARBA" id="ARBA00022737"/>
    </source>
</evidence>
<gene>
    <name evidence="5" type="ORF">BLNAU_9204</name>
</gene>
<name>A0ABQ9XWJ3_9EUKA</name>
<comment type="caution">
    <text evidence="5">The sequence shown here is derived from an EMBL/GenBank/DDBJ whole genome shotgun (WGS) entry which is preliminary data.</text>
</comment>
<dbReference type="PANTHER" id="PTHR23048">
    <property type="entry name" value="MYOSIN LIGHT CHAIN 1, 3"/>
    <property type="match status" value="1"/>
</dbReference>
<dbReference type="Proteomes" id="UP001281761">
    <property type="component" value="Unassembled WGS sequence"/>
</dbReference>
<keyword evidence="1" id="KW-0677">Repeat</keyword>
<evidence type="ECO:0000313" key="5">
    <source>
        <dbReference type="EMBL" id="KAK2955853.1"/>
    </source>
</evidence>
<feature type="domain" description="EF-hand" evidence="4">
    <location>
        <begin position="126"/>
        <end position="161"/>
    </location>
</feature>
<evidence type="ECO:0000256" key="2">
    <source>
        <dbReference type="ARBA" id="ARBA00022837"/>
    </source>
</evidence>
<dbReference type="InterPro" id="IPR011992">
    <property type="entry name" value="EF-hand-dom_pair"/>
</dbReference>
<evidence type="ECO:0000313" key="6">
    <source>
        <dbReference type="Proteomes" id="UP001281761"/>
    </source>
</evidence>
<protein>
    <submittedName>
        <fullName evidence="5">Calmodulin</fullName>
    </submittedName>
</protein>
<dbReference type="Pfam" id="PF13499">
    <property type="entry name" value="EF-hand_7"/>
    <property type="match status" value="2"/>
</dbReference>
<reference evidence="5 6" key="1">
    <citation type="journal article" date="2022" name="bioRxiv">
        <title>Genomics of Preaxostyla Flagellates Illuminates Evolutionary Transitions and the Path Towards Mitochondrial Loss.</title>
        <authorList>
            <person name="Novak L.V.F."/>
            <person name="Treitli S.C."/>
            <person name="Pyrih J."/>
            <person name="Halakuc P."/>
            <person name="Pipaliya S.V."/>
            <person name="Vacek V."/>
            <person name="Brzon O."/>
            <person name="Soukal P."/>
            <person name="Eme L."/>
            <person name="Dacks J.B."/>
            <person name="Karnkowska A."/>
            <person name="Elias M."/>
            <person name="Hampl V."/>
        </authorList>
    </citation>
    <scope>NUCLEOTIDE SEQUENCE [LARGE SCALE GENOMIC DNA]</scope>
    <source>
        <strain evidence="5">NAU3</strain>
        <tissue evidence="5">Gut</tissue>
    </source>
</reference>
<dbReference type="PROSITE" id="PS50222">
    <property type="entry name" value="EF_HAND_2"/>
    <property type="match status" value="4"/>
</dbReference>
<dbReference type="CDD" id="cd00051">
    <property type="entry name" value="EFh"/>
    <property type="match status" value="2"/>
</dbReference>
<proteinExistence type="predicted"/>
<dbReference type="Gene3D" id="1.10.238.10">
    <property type="entry name" value="EF-hand"/>
    <property type="match status" value="2"/>
</dbReference>
<feature type="region of interest" description="Disordered" evidence="3">
    <location>
        <begin position="194"/>
        <end position="247"/>
    </location>
</feature>
<dbReference type="InterPro" id="IPR002048">
    <property type="entry name" value="EF_hand_dom"/>
</dbReference>
<dbReference type="SUPFAM" id="SSF47473">
    <property type="entry name" value="EF-hand"/>
    <property type="match status" value="1"/>
</dbReference>
<evidence type="ECO:0000256" key="3">
    <source>
        <dbReference type="SAM" id="MobiDB-lite"/>
    </source>
</evidence>
<feature type="compositionally biased region" description="Basic and acidic residues" evidence="3">
    <location>
        <begin position="208"/>
        <end position="222"/>
    </location>
</feature>
<dbReference type="EMBL" id="JARBJD010000062">
    <property type="protein sequence ID" value="KAK2955853.1"/>
    <property type="molecule type" value="Genomic_DNA"/>
</dbReference>
<evidence type="ECO:0000259" key="4">
    <source>
        <dbReference type="PROSITE" id="PS50222"/>
    </source>
</evidence>
<dbReference type="SMART" id="SM00054">
    <property type="entry name" value="EFh"/>
    <property type="match status" value="4"/>
</dbReference>
<dbReference type="PROSITE" id="PS00018">
    <property type="entry name" value="EF_HAND_1"/>
    <property type="match status" value="4"/>
</dbReference>